<comment type="caution">
    <text evidence="2">The sequence shown here is derived from an EMBL/GenBank/DDBJ whole genome shotgun (WGS) entry which is preliminary data.</text>
</comment>
<dbReference type="InterPro" id="IPR016181">
    <property type="entry name" value="Acyl_CoA_acyltransferase"/>
</dbReference>
<dbReference type="InterPro" id="IPR051908">
    <property type="entry name" value="Ribosomal_N-acetyltransferase"/>
</dbReference>
<proteinExistence type="predicted"/>
<dbReference type="Gene3D" id="3.40.630.30">
    <property type="match status" value="1"/>
</dbReference>
<dbReference type="InterPro" id="IPR000182">
    <property type="entry name" value="GNAT_dom"/>
</dbReference>
<dbReference type="SUPFAM" id="SSF55729">
    <property type="entry name" value="Acyl-CoA N-acyltransferases (Nat)"/>
    <property type="match status" value="1"/>
</dbReference>
<evidence type="ECO:0000259" key="1">
    <source>
        <dbReference type="PROSITE" id="PS51186"/>
    </source>
</evidence>
<dbReference type="PATRIC" id="fig|909613.9.peg.5101"/>
<evidence type="ECO:0000313" key="2">
    <source>
        <dbReference type="EMBL" id="EWC59563.1"/>
    </source>
</evidence>
<dbReference type="AlphaFoldDB" id="W7IH13"/>
<protein>
    <submittedName>
        <fullName evidence="2">Acetyltransferase, including N-acetylase of ribosomal protein</fullName>
    </submittedName>
</protein>
<dbReference type="STRING" id="909613.UO65_5104"/>
<organism evidence="2 3">
    <name type="scientific">Actinokineospora spheciospongiae</name>
    <dbReference type="NCBI Taxonomy" id="909613"/>
    <lineage>
        <taxon>Bacteria</taxon>
        <taxon>Bacillati</taxon>
        <taxon>Actinomycetota</taxon>
        <taxon>Actinomycetes</taxon>
        <taxon>Pseudonocardiales</taxon>
        <taxon>Pseudonocardiaceae</taxon>
        <taxon>Actinokineospora</taxon>
    </lineage>
</organism>
<dbReference type="Proteomes" id="UP000019277">
    <property type="component" value="Unassembled WGS sequence"/>
</dbReference>
<feature type="domain" description="N-acetyltransferase" evidence="1">
    <location>
        <begin position="30"/>
        <end position="197"/>
    </location>
</feature>
<dbReference type="PROSITE" id="PS51186">
    <property type="entry name" value="GNAT"/>
    <property type="match status" value="1"/>
</dbReference>
<dbReference type="GO" id="GO:0005840">
    <property type="term" value="C:ribosome"/>
    <property type="evidence" value="ECO:0007669"/>
    <property type="project" value="UniProtKB-KW"/>
</dbReference>
<dbReference type="GO" id="GO:0008999">
    <property type="term" value="F:protein-N-terminal-alanine acetyltransferase activity"/>
    <property type="evidence" value="ECO:0007669"/>
    <property type="project" value="TreeGrafter"/>
</dbReference>
<keyword evidence="3" id="KW-1185">Reference proteome</keyword>
<keyword evidence="2" id="KW-0689">Ribosomal protein</keyword>
<keyword evidence="2" id="KW-0687">Ribonucleoprotein</keyword>
<dbReference type="GO" id="GO:1990189">
    <property type="term" value="F:protein N-terminal-serine acetyltransferase activity"/>
    <property type="evidence" value="ECO:0007669"/>
    <property type="project" value="TreeGrafter"/>
</dbReference>
<reference evidence="2 3" key="1">
    <citation type="journal article" date="2014" name="Genome Announc.">
        <title>Draft Genome Sequence of the Antitrypanosomally Active Sponge-Associated Bacterium Actinokineospora sp. Strain EG49.</title>
        <authorList>
            <person name="Harjes J."/>
            <person name="Ryu T."/>
            <person name="Abdelmohsen U.R."/>
            <person name="Moitinho-Silva L."/>
            <person name="Horn H."/>
            <person name="Ravasi T."/>
            <person name="Hentschel U."/>
        </authorList>
    </citation>
    <scope>NUCLEOTIDE SEQUENCE [LARGE SCALE GENOMIC DNA]</scope>
    <source>
        <strain evidence="2 3">EG49</strain>
    </source>
</reference>
<dbReference type="PANTHER" id="PTHR43441">
    <property type="entry name" value="RIBOSOMAL-PROTEIN-SERINE ACETYLTRANSFERASE"/>
    <property type="match status" value="1"/>
</dbReference>
<accession>W7IH13</accession>
<keyword evidence="2" id="KW-0808">Transferase</keyword>
<name>W7IH13_9PSEU</name>
<dbReference type="eggNOG" id="COG1670">
    <property type="taxonomic scope" value="Bacteria"/>
</dbReference>
<dbReference type="PANTHER" id="PTHR43441:SF11">
    <property type="entry name" value="RIBOSOMAL-PROTEIN-SERINE ACETYLTRANSFERASE"/>
    <property type="match status" value="1"/>
</dbReference>
<dbReference type="EMBL" id="AYXG01000197">
    <property type="protein sequence ID" value="EWC59563.1"/>
    <property type="molecule type" value="Genomic_DNA"/>
</dbReference>
<dbReference type="Pfam" id="PF13302">
    <property type="entry name" value="Acetyltransf_3"/>
    <property type="match status" value="1"/>
</dbReference>
<dbReference type="GO" id="GO:0005737">
    <property type="term" value="C:cytoplasm"/>
    <property type="evidence" value="ECO:0007669"/>
    <property type="project" value="TreeGrafter"/>
</dbReference>
<gene>
    <name evidence="2" type="ORF">UO65_5104</name>
</gene>
<sequence length="244" mass="26067">MTAAPHLLQHGPMPTDVFTPAGLHLRTPRLHLCLPDPEQLTALAHLAAGGVHDPATMPFVVPWTDAPPGQVALAVVQHHWRTLGAWTPRDWSLPLVVVCEGVVVGMQGLSATDLAVTGEVVTGSWLGRAHHGRGIGTEMRAAVLHLAFEGLGAREARSAAFTDNPASLGVSRRLGYAPDGIERRVVRGAVAIDQRLRLTRQAWAAHRTVAVTLHGVAQCLPMFGLPPATTRPAPQTLNHHLNHP</sequence>
<evidence type="ECO:0000313" key="3">
    <source>
        <dbReference type="Proteomes" id="UP000019277"/>
    </source>
</evidence>